<gene>
    <name evidence="2" type="ORF">SLEP1_g59576</name>
</gene>
<dbReference type="EMBL" id="BPVZ01001018">
    <property type="protein sequence ID" value="GKV53027.1"/>
    <property type="molecule type" value="Genomic_DNA"/>
</dbReference>
<sequence length="184" mass="20189">MDNLARLNDPPATLKQHPKLRPREPTQEQKKNSFFNLPILPIYTPSNKTLTPFFSPHPNPSIFLLFPSTVDRVRPKLALQDSQESWSVMSSCRLISCSVDCHIGAGSIFAAAGSIFAAAGSGCRRGAAQRRGLQKRGKIDGEGEGRRSRLQQQKGAGSRRRGLLQARVQWQGGGVGLVAEERKD</sequence>
<keyword evidence="3" id="KW-1185">Reference proteome</keyword>
<comment type="caution">
    <text evidence="2">The sequence shown here is derived from an EMBL/GenBank/DDBJ whole genome shotgun (WGS) entry which is preliminary data.</text>
</comment>
<evidence type="ECO:0000313" key="2">
    <source>
        <dbReference type="EMBL" id="GKV53027.1"/>
    </source>
</evidence>
<accession>A0AAV5MXA8</accession>
<proteinExistence type="predicted"/>
<reference evidence="2 3" key="1">
    <citation type="journal article" date="2021" name="Commun. Biol.">
        <title>The genome of Shorea leprosula (Dipterocarpaceae) highlights the ecological relevance of drought in aseasonal tropical rainforests.</title>
        <authorList>
            <person name="Ng K.K.S."/>
            <person name="Kobayashi M.J."/>
            <person name="Fawcett J.A."/>
            <person name="Hatakeyama M."/>
            <person name="Paape T."/>
            <person name="Ng C.H."/>
            <person name="Ang C.C."/>
            <person name="Tnah L.H."/>
            <person name="Lee C.T."/>
            <person name="Nishiyama T."/>
            <person name="Sese J."/>
            <person name="O'Brien M.J."/>
            <person name="Copetti D."/>
            <person name="Mohd Noor M.I."/>
            <person name="Ong R.C."/>
            <person name="Putra M."/>
            <person name="Sireger I.Z."/>
            <person name="Indrioko S."/>
            <person name="Kosugi Y."/>
            <person name="Izuno A."/>
            <person name="Isagi Y."/>
            <person name="Lee S.L."/>
            <person name="Shimizu K.K."/>
        </authorList>
    </citation>
    <scope>NUCLEOTIDE SEQUENCE [LARGE SCALE GENOMIC DNA]</scope>
    <source>
        <strain evidence="2">214</strain>
    </source>
</reference>
<feature type="region of interest" description="Disordered" evidence="1">
    <location>
        <begin position="129"/>
        <end position="162"/>
    </location>
</feature>
<feature type="region of interest" description="Disordered" evidence="1">
    <location>
        <begin position="1"/>
        <end position="31"/>
    </location>
</feature>
<protein>
    <submittedName>
        <fullName evidence="2">Uncharacterized protein</fullName>
    </submittedName>
</protein>
<feature type="compositionally biased region" description="Basic and acidic residues" evidence="1">
    <location>
        <begin position="21"/>
        <end position="31"/>
    </location>
</feature>
<dbReference type="AlphaFoldDB" id="A0AAV5MXA8"/>
<feature type="compositionally biased region" description="Basic and acidic residues" evidence="1">
    <location>
        <begin position="137"/>
        <end position="147"/>
    </location>
</feature>
<name>A0AAV5MXA8_9ROSI</name>
<evidence type="ECO:0000256" key="1">
    <source>
        <dbReference type="SAM" id="MobiDB-lite"/>
    </source>
</evidence>
<dbReference type="Proteomes" id="UP001054252">
    <property type="component" value="Unassembled WGS sequence"/>
</dbReference>
<evidence type="ECO:0000313" key="3">
    <source>
        <dbReference type="Proteomes" id="UP001054252"/>
    </source>
</evidence>
<organism evidence="2 3">
    <name type="scientific">Rubroshorea leprosula</name>
    <dbReference type="NCBI Taxonomy" id="152421"/>
    <lineage>
        <taxon>Eukaryota</taxon>
        <taxon>Viridiplantae</taxon>
        <taxon>Streptophyta</taxon>
        <taxon>Embryophyta</taxon>
        <taxon>Tracheophyta</taxon>
        <taxon>Spermatophyta</taxon>
        <taxon>Magnoliopsida</taxon>
        <taxon>eudicotyledons</taxon>
        <taxon>Gunneridae</taxon>
        <taxon>Pentapetalae</taxon>
        <taxon>rosids</taxon>
        <taxon>malvids</taxon>
        <taxon>Malvales</taxon>
        <taxon>Dipterocarpaceae</taxon>
        <taxon>Rubroshorea</taxon>
    </lineage>
</organism>